<dbReference type="GO" id="GO:0004519">
    <property type="term" value="F:endonuclease activity"/>
    <property type="evidence" value="ECO:0007669"/>
    <property type="project" value="UniProtKB-KW"/>
</dbReference>
<accession>A0A9D1WF00</accession>
<dbReference type="PANTHER" id="PTHR33607:SF2">
    <property type="entry name" value="ENDONUCLEASE-1"/>
    <property type="match status" value="1"/>
</dbReference>
<keyword evidence="3" id="KW-0378">Hydrolase</keyword>
<comment type="similarity">
    <text evidence="1">Belongs to the EndA/NucM nuclease family.</text>
</comment>
<dbReference type="Proteomes" id="UP000886829">
    <property type="component" value="Unassembled WGS sequence"/>
</dbReference>
<reference evidence="4" key="2">
    <citation type="submission" date="2021-04" db="EMBL/GenBank/DDBJ databases">
        <authorList>
            <person name="Gilroy R."/>
        </authorList>
    </citation>
    <scope>NUCLEOTIDE SEQUENCE</scope>
    <source>
        <strain evidence="4">USASDec5-558</strain>
    </source>
</reference>
<dbReference type="EMBL" id="DXEV01000202">
    <property type="protein sequence ID" value="HIX57825.1"/>
    <property type="molecule type" value="Genomic_DNA"/>
</dbReference>
<dbReference type="Pfam" id="PF04231">
    <property type="entry name" value="Endonuclease_1"/>
    <property type="match status" value="1"/>
</dbReference>
<protein>
    <submittedName>
        <fullName evidence="4">Endonuclease</fullName>
    </submittedName>
</protein>
<evidence type="ECO:0000313" key="4">
    <source>
        <dbReference type="EMBL" id="HIX57825.1"/>
    </source>
</evidence>
<gene>
    <name evidence="4" type="ORF">H9850_10205</name>
</gene>
<evidence type="ECO:0000256" key="3">
    <source>
        <dbReference type="ARBA" id="ARBA00022801"/>
    </source>
</evidence>
<dbReference type="InterPro" id="IPR044925">
    <property type="entry name" value="His-Me_finger_sf"/>
</dbReference>
<keyword evidence="4" id="KW-0255">Endonuclease</keyword>
<evidence type="ECO:0000256" key="1">
    <source>
        <dbReference type="ARBA" id="ARBA00006429"/>
    </source>
</evidence>
<sequence length="221" mass="25626">MSSFNAAKRVLPKIYYQLDKEFKNTSTIYCGCDLNYSGNPKKPRWSLDLDSCGYEVRKNANRAQRIEVEHVMPAWEFGHQLQCWQNGGRKACGKVAQFKVMEGDLHNLFPSVGEINGDRGNFQFTDWNGKPTKYGRCQMVIDFKLKQAQPPKASRGQIARAYLYMAETYNIRLSNQQRRLYEAWNRMYPADQVECRRNELIAKEQGNLNRFVSESCKLAAK</sequence>
<dbReference type="AlphaFoldDB" id="A0A9D1WF00"/>
<keyword evidence="2" id="KW-0540">Nuclease</keyword>
<proteinExistence type="inferred from homology"/>
<dbReference type="PANTHER" id="PTHR33607">
    <property type="entry name" value="ENDONUCLEASE-1"/>
    <property type="match status" value="1"/>
</dbReference>
<dbReference type="SUPFAM" id="SSF54060">
    <property type="entry name" value="His-Me finger endonucleases"/>
    <property type="match status" value="1"/>
</dbReference>
<dbReference type="GO" id="GO:0016787">
    <property type="term" value="F:hydrolase activity"/>
    <property type="evidence" value="ECO:0007669"/>
    <property type="project" value="UniProtKB-KW"/>
</dbReference>
<evidence type="ECO:0000256" key="2">
    <source>
        <dbReference type="ARBA" id="ARBA00022722"/>
    </source>
</evidence>
<name>A0A9D1WF00_9GAMM</name>
<dbReference type="InterPro" id="IPR007346">
    <property type="entry name" value="Endonuclease-I"/>
</dbReference>
<reference evidence="4" key="1">
    <citation type="journal article" date="2021" name="PeerJ">
        <title>Extensive microbial diversity within the chicken gut microbiome revealed by metagenomics and culture.</title>
        <authorList>
            <person name="Gilroy R."/>
            <person name="Ravi A."/>
            <person name="Getino M."/>
            <person name="Pursley I."/>
            <person name="Horton D.L."/>
            <person name="Alikhan N.F."/>
            <person name="Baker D."/>
            <person name="Gharbi K."/>
            <person name="Hall N."/>
            <person name="Watson M."/>
            <person name="Adriaenssens E.M."/>
            <person name="Foster-Nyarko E."/>
            <person name="Jarju S."/>
            <person name="Secka A."/>
            <person name="Antonio M."/>
            <person name="Oren A."/>
            <person name="Chaudhuri R.R."/>
            <person name="La Ragione R."/>
            <person name="Hildebrand F."/>
            <person name="Pallen M.J."/>
        </authorList>
    </citation>
    <scope>NUCLEOTIDE SEQUENCE</scope>
    <source>
        <strain evidence="4">USASDec5-558</strain>
    </source>
</reference>
<evidence type="ECO:0000313" key="5">
    <source>
        <dbReference type="Proteomes" id="UP000886829"/>
    </source>
</evidence>
<organism evidence="4 5">
    <name type="scientific">Candidatus Anaerobiospirillum pullistercoris</name>
    <dbReference type="NCBI Taxonomy" id="2838452"/>
    <lineage>
        <taxon>Bacteria</taxon>
        <taxon>Pseudomonadati</taxon>
        <taxon>Pseudomonadota</taxon>
        <taxon>Gammaproteobacteria</taxon>
        <taxon>Aeromonadales</taxon>
        <taxon>Succinivibrionaceae</taxon>
        <taxon>Anaerobiospirillum</taxon>
    </lineage>
</organism>
<comment type="caution">
    <text evidence="4">The sequence shown here is derived from an EMBL/GenBank/DDBJ whole genome shotgun (WGS) entry which is preliminary data.</text>
</comment>